<evidence type="ECO:0000313" key="4">
    <source>
        <dbReference type="Proteomes" id="UP000054266"/>
    </source>
</evidence>
<dbReference type="InterPro" id="IPR008757">
    <property type="entry name" value="Peptidase_M6-like_domain"/>
</dbReference>
<evidence type="ECO:0000259" key="2">
    <source>
        <dbReference type="Pfam" id="PF05547"/>
    </source>
</evidence>
<evidence type="ECO:0000256" key="1">
    <source>
        <dbReference type="SAM" id="MobiDB-lite"/>
    </source>
</evidence>
<organism evidence="3 4">
    <name type="scientific">Phialophora macrospora</name>
    <dbReference type="NCBI Taxonomy" id="1851006"/>
    <lineage>
        <taxon>Eukaryota</taxon>
        <taxon>Fungi</taxon>
        <taxon>Dikarya</taxon>
        <taxon>Ascomycota</taxon>
        <taxon>Pezizomycotina</taxon>
        <taxon>Eurotiomycetes</taxon>
        <taxon>Chaetothyriomycetidae</taxon>
        <taxon>Chaetothyriales</taxon>
        <taxon>Herpotrichiellaceae</taxon>
        <taxon>Phialophora</taxon>
    </lineage>
</organism>
<feature type="compositionally biased region" description="Polar residues" evidence="1">
    <location>
        <begin position="417"/>
        <end position="436"/>
    </location>
</feature>
<dbReference type="Pfam" id="PF05547">
    <property type="entry name" value="Peptidase_M6"/>
    <property type="match status" value="1"/>
</dbReference>
<sequence>MSDVLINNAVGPCFCPPHPDYYKNVPREELQRQFQTGDDEVPLSRPTGCVLGLNDGCIFPPDHFAQAPSIGQLTNAAADRAPLRNDVRVLVVLVDFSDQQMSPDHDAAHFDRLFFRPGGVGHGSVSEYYHDVSGRKISLVGRVVGPFRMPHPKTYYANGDAGRGGPGGTISPNTRDLGEDAVTAVVAQLPDLGDYDNDHNRYVDAFILVHAGSGAEQSGSKEDIWSVKWMLYRQRVVGRASVYGFLTIPEDAQVGVCVHELGHLLFGWPDLYDADNSSPGIGNWCVMAGGSWGGSPAGSRPCHPSAWCKSQQGWVTEVNETDNRPVALQDVKITHDIHRMWTNGHPSNEYFLLENRQQTGYDAFLPAGGLLIWHIDNDVPNNRNEKHRKVDLMQADGLGQLYSNGAGRGDPGDPFPGSTNNRNFATSTNPSSRNYKGQNTRVAVSNITVAGAVINTNVSVR</sequence>
<dbReference type="STRING" id="5601.A0A0D2FMW1"/>
<dbReference type="Proteomes" id="UP000054266">
    <property type="component" value="Unassembled WGS sequence"/>
</dbReference>
<dbReference type="EMBL" id="KN846958">
    <property type="protein sequence ID" value="KIW69503.1"/>
    <property type="molecule type" value="Genomic_DNA"/>
</dbReference>
<name>A0A0D2FMW1_9EURO</name>
<protein>
    <recommendedName>
        <fullName evidence="2">Peptidase M6-like domain-containing protein</fullName>
    </recommendedName>
</protein>
<dbReference type="HOGENOM" id="CLU_035035_0_0_1"/>
<dbReference type="PANTHER" id="PTHR41775">
    <property type="entry name" value="SECRETED PROTEIN-RELATED"/>
    <property type="match status" value="1"/>
</dbReference>
<dbReference type="NCBIfam" id="TIGR03296">
    <property type="entry name" value="M6dom_TIGR03296"/>
    <property type="match status" value="1"/>
</dbReference>
<feature type="region of interest" description="Disordered" evidence="1">
    <location>
        <begin position="405"/>
        <end position="436"/>
    </location>
</feature>
<dbReference type="GO" id="GO:0006508">
    <property type="term" value="P:proteolysis"/>
    <property type="evidence" value="ECO:0007669"/>
    <property type="project" value="InterPro"/>
</dbReference>
<dbReference type="AlphaFoldDB" id="A0A0D2FMW1"/>
<reference evidence="3 4" key="1">
    <citation type="submission" date="2015-01" db="EMBL/GenBank/DDBJ databases">
        <title>The Genome Sequence of Capronia semiimmersa CBS27337.</title>
        <authorList>
            <consortium name="The Broad Institute Genomics Platform"/>
            <person name="Cuomo C."/>
            <person name="de Hoog S."/>
            <person name="Gorbushina A."/>
            <person name="Stielow B."/>
            <person name="Teixiera M."/>
            <person name="Abouelleil A."/>
            <person name="Chapman S.B."/>
            <person name="Priest M."/>
            <person name="Young S.K."/>
            <person name="Wortman J."/>
            <person name="Nusbaum C."/>
            <person name="Birren B."/>
        </authorList>
    </citation>
    <scope>NUCLEOTIDE SEQUENCE [LARGE SCALE GENOMIC DNA]</scope>
    <source>
        <strain evidence="3 4">CBS 27337</strain>
    </source>
</reference>
<dbReference type="SUPFAM" id="SSF55486">
    <property type="entry name" value="Metalloproteases ('zincins'), catalytic domain"/>
    <property type="match status" value="1"/>
</dbReference>
<feature type="domain" description="Peptidase M6-like" evidence="2">
    <location>
        <begin position="88"/>
        <end position="309"/>
    </location>
</feature>
<dbReference type="GO" id="GO:0008233">
    <property type="term" value="F:peptidase activity"/>
    <property type="evidence" value="ECO:0007669"/>
    <property type="project" value="InterPro"/>
</dbReference>
<gene>
    <name evidence="3" type="ORF">PV04_05376</name>
</gene>
<evidence type="ECO:0000313" key="3">
    <source>
        <dbReference type="EMBL" id="KIW69503.1"/>
    </source>
</evidence>
<dbReference type="PANTHER" id="PTHR41775:SF1">
    <property type="entry name" value="PEPTIDASE M6-LIKE DOMAIN-CONTAINING PROTEIN"/>
    <property type="match status" value="1"/>
</dbReference>
<accession>A0A0D2FMW1</accession>
<proteinExistence type="predicted"/>
<keyword evidence="4" id="KW-1185">Reference proteome</keyword>